<evidence type="ECO:0000313" key="2">
    <source>
        <dbReference type="Proteomes" id="UP000465302"/>
    </source>
</evidence>
<dbReference type="AlphaFoldDB" id="A0A7I9VZE0"/>
<dbReference type="Proteomes" id="UP000465302">
    <property type="component" value="Unassembled WGS sequence"/>
</dbReference>
<proteinExistence type="predicted"/>
<gene>
    <name evidence="1" type="ORF">MAGR_18170</name>
</gene>
<name>A0A7I9VZE0_MYCAG</name>
<comment type="caution">
    <text evidence="1">The sequence shown here is derived from an EMBL/GenBank/DDBJ whole genome shotgun (WGS) entry which is preliminary data.</text>
</comment>
<dbReference type="EMBL" id="BLKS01000001">
    <property type="protein sequence ID" value="GFG50376.1"/>
    <property type="molecule type" value="Genomic_DNA"/>
</dbReference>
<reference evidence="1 2" key="1">
    <citation type="journal article" date="2019" name="Emerg. Microbes Infect.">
        <title>Comprehensive subspecies identification of 175 nontuberculous mycobacteria species based on 7547 genomic profiles.</title>
        <authorList>
            <person name="Matsumoto Y."/>
            <person name="Kinjo T."/>
            <person name="Motooka D."/>
            <person name="Nabeya D."/>
            <person name="Jung N."/>
            <person name="Uechi K."/>
            <person name="Horii T."/>
            <person name="Iida T."/>
            <person name="Fujita J."/>
            <person name="Nakamura S."/>
        </authorList>
    </citation>
    <scope>NUCLEOTIDE SEQUENCE [LARGE SCALE GENOMIC DNA]</scope>
    <source>
        <strain evidence="1 2">JCM 6377</strain>
    </source>
</reference>
<accession>A0A7I9VZE0</accession>
<evidence type="ECO:0000313" key="1">
    <source>
        <dbReference type="EMBL" id="GFG50376.1"/>
    </source>
</evidence>
<sequence length="121" mass="13364">MKGRYGRCVHLGSVVEKHRDARRIEDTVTAEFGERLKRLRPVSVVRKDEVDGADDYVAGADGMADMFAEDLLGDGAAHRRPLQAVCVLCSVDRVQYFAYDDRNHSPALIMSADTPQKVGTA</sequence>
<protein>
    <submittedName>
        <fullName evidence="1">Uncharacterized protein</fullName>
    </submittedName>
</protein>
<organism evidence="1 2">
    <name type="scientific">Mycolicibacterium agri</name>
    <name type="common">Mycobacterium agri</name>
    <dbReference type="NCBI Taxonomy" id="36811"/>
    <lineage>
        <taxon>Bacteria</taxon>
        <taxon>Bacillati</taxon>
        <taxon>Actinomycetota</taxon>
        <taxon>Actinomycetes</taxon>
        <taxon>Mycobacteriales</taxon>
        <taxon>Mycobacteriaceae</taxon>
        <taxon>Mycolicibacterium</taxon>
    </lineage>
</organism>